<protein>
    <submittedName>
        <fullName evidence="2 4">Uncharacterized protein</fullName>
    </submittedName>
</protein>
<keyword evidence="1" id="KW-0812">Transmembrane</keyword>
<dbReference type="WBParaSite" id="BPAG_0000177001-mRNA-1">
    <property type="protein sequence ID" value="BPAG_0000177001-mRNA-1"/>
    <property type="gene ID" value="BPAG_0000177001"/>
</dbReference>
<name>A0A0N4T0V6_BRUPA</name>
<proteinExistence type="predicted"/>
<feature type="transmembrane region" description="Helical" evidence="1">
    <location>
        <begin position="112"/>
        <end position="129"/>
    </location>
</feature>
<reference evidence="4" key="1">
    <citation type="submission" date="2017-02" db="UniProtKB">
        <authorList>
            <consortium name="WormBaseParasite"/>
        </authorList>
    </citation>
    <scope>IDENTIFICATION</scope>
</reference>
<dbReference type="EMBL" id="UZAD01000164">
    <property type="protein sequence ID" value="VDN82937.1"/>
    <property type="molecule type" value="Genomic_DNA"/>
</dbReference>
<evidence type="ECO:0000313" key="4">
    <source>
        <dbReference type="WBParaSite" id="BPAG_0000177001-mRNA-1"/>
    </source>
</evidence>
<keyword evidence="3" id="KW-1185">Reference proteome</keyword>
<dbReference type="Proteomes" id="UP000278627">
    <property type="component" value="Unassembled WGS sequence"/>
</dbReference>
<evidence type="ECO:0000313" key="3">
    <source>
        <dbReference type="Proteomes" id="UP000278627"/>
    </source>
</evidence>
<feature type="transmembrane region" description="Helical" evidence="1">
    <location>
        <begin position="27"/>
        <end position="45"/>
    </location>
</feature>
<gene>
    <name evidence="2" type="ORF">BPAG_LOCUS1751</name>
</gene>
<accession>A0A0N4T0V6</accession>
<dbReference type="AlphaFoldDB" id="A0A0N4T0V6"/>
<evidence type="ECO:0000313" key="2">
    <source>
        <dbReference type="EMBL" id="VDN82937.1"/>
    </source>
</evidence>
<keyword evidence="1" id="KW-1133">Transmembrane helix</keyword>
<organism evidence="4">
    <name type="scientific">Brugia pahangi</name>
    <name type="common">Filarial nematode worm</name>
    <dbReference type="NCBI Taxonomy" id="6280"/>
    <lineage>
        <taxon>Eukaryota</taxon>
        <taxon>Metazoa</taxon>
        <taxon>Ecdysozoa</taxon>
        <taxon>Nematoda</taxon>
        <taxon>Chromadorea</taxon>
        <taxon>Rhabditida</taxon>
        <taxon>Spirurina</taxon>
        <taxon>Spiruromorpha</taxon>
        <taxon>Filarioidea</taxon>
        <taxon>Onchocercidae</taxon>
        <taxon>Brugia</taxon>
    </lineage>
</organism>
<evidence type="ECO:0000256" key="1">
    <source>
        <dbReference type="SAM" id="Phobius"/>
    </source>
</evidence>
<keyword evidence="1" id="KW-0472">Membrane</keyword>
<feature type="transmembrane region" description="Helical" evidence="1">
    <location>
        <begin position="57"/>
        <end position="75"/>
    </location>
</feature>
<sequence length="197" mass="22809">MVAPLSKQNEAIEFTTISANSIRNLKLVGWLLVIGSLITLLVFLILESRFADAAVKYSFFTFMYVTSLICAIFALKDCSNIMLYPILVTVNLSKGTIFSQCEMYWDISPLRSVLLLLVAFEKLFEFFVFRRLMKIFELQRCNNIHFCVTEINKVFSTRNDTDDEIIVYERMTKERQNSHTDYGIKPTPNSVRSIQIQ</sequence>
<reference evidence="2 3" key="2">
    <citation type="submission" date="2018-11" db="EMBL/GenBank/DDBJ databases">
        <authorList>
            <consortium name="Pathogen Informatics"/>
        </authorList>
    </citation>
    <scope>NUCLEOTIDE SEQUENCE [LARGE SCALE GENOMIC DNA]</scope>
</reference>